<evidence type="ECO:0000313" key="2">
    <source>
        <dbReference type="Proteomes" id="UP000037392"/>
    </source>
</evidence>
<dbReference type="GeneID" id="93166360"/>
<dbReference type="SUPFAM" id="SSF55961">
    <property type="entry name" value="Bet v1-like"/>
    <property type="match status" value="1"/>
</dbReference>
<dbReference type="Pfam" id="PF10604">
    <property type="entry name" value="Polyketide_cyc2"/>
    <property type="match status" value="1"/>
</dbReference>
<evidence type="ECO:0000313" key="1">
    <source>
        <dbReference type="EMBL" id="KMW17804.1"/>
    </source>
</evidence>
<protein>
    <recommendedName>
        <fullName evidence="3">Coenzyme Q-binding protein COQ10 START domain-containing protein</fullName>
    </recommendedName>
</protein>
<sequence length="136" mass="15788">MTSSNIKAMIQCDSYKVWETVLAVEHYHTWRSDVSKTELIDEKQFIEYSPNGYSTTFTVTVVEQHKRWELDVRNSHTKGHWTLVFASKGSETEIDFTASVTAEKLSIRPIGKSVFEQTYLKKAQTQFITDLKKFLD</sequence>
<reference evidence="1 2" key="1">
    <citation type="submission" date="2011-04" db="EMBL/GenBank/DDBJ databases">
        <title>The Genome Sequence of Clostridium citroniae WAL-19142.</title>
        <authorList>
            <consortium name="The Broad Institute Genome Sequencing Platform"/>
            <person name="Earl A."/>
            <person name="Ward D."/>
            <person name="Feldgarden M."/>
            <person name="Gevers D."/>
            <person name="Warren Y.A."/>
            <person name="Tyrrell K.L."/>
            <person name="Citron D.M."/>
            <person name="Goldstein E.J."/>
            <person name="Daigneault M."/>
            <person name="Allen-Vercoe E."/>
            <person name="Young S.K."/>
            <person name="Zeng Q."/>
            <person name="Gargeya S."/>
            <person name="Fitzgerald M."/>
            <person name="Haas B."/>
            <person name="Abouelleil A."/>
            <person name="Alvarado L."/>
            <person name="Arachchi H.M."/>
            <person name="Berlin A."/>
            <person name="Brown A."/>
            <person name="Chapman S.B."/>
            <person name="Chen Z."/>
            <person name="Dunbar C."/>
            <person name="Freedman E."/>
            <person name="Gearin G."/>
            <person name="Gellesch M."/>
            <person name="Goldberg J."/>
            <person name="Griggs A."/>
            <person name="Gujja S."/>
            <person name="Heilman E.R."/>
            <person name="Heiman D."/>
            <person name="Howarth C."/>
            <person name="Larson L."/>
            <person name="Lui A."/>
            <person name="MacDonald P.J."/>
            <person name="Mehta T."/>
            <person name="Montmayeur A."/>
            <person name="Murphy C."/>
            <person name="Neiman D."/>
            <person name="Pearson M."/>
            <person name="Priest M."/>
            <person name="Roberts A."/>
            <person name="Saif S."/>
            <person name="Shea T."/>
            <person name="Shenoy N."/>
            <person name="Sisk P."/>
            <person name="Stolte C."/>
            <person name="Sykes S."/>
            <person name="White J."/>
            <person name="Yandava C."/>
            <person name="Wortman J."/>
            <person name="Nusbaum C."/>
            <person name="Birren B."/>
        </authorList>
    </citation>
    <scope>NUCLEOTIDE SEQUENCE [LARGE SCALE GENOMIC DNA]</scope>
    <source>
        <strain evidence="1 2">WAL-19142</strain>
    </source>
</reference>
<proteinExistence type="predicted"/>
<organism evidence="1 2">
    <name type="scientific">[Clostridium] citroniae WAL-19142</name>
    <dbReference type="NCBI Taxonomy" id="742734"/>
    <lineage>
        <taxon>Bacteria</taxon>
        <taxon>Bacillati</taxon>
        <taxon>Bacillota</taxon>
        <taxon>Clostridia</taxon>
        <taxon>Lachnospirales</taxon>
        <taxon>Lachnospiraceae</taxon>
        <taxon>Enterocloster</taxon>
    </lineage>
</organism>
<dbReference type="RefSeq" id="WP_048930344.1">
    <property type="nucleotide sequence ID" value="NZ_KQ235880.1"/>
</dbReference>
<dbReference type="OrthoDB" id="9788177at2"/>
<gene>
    <name evidence="1" type="ORF">HMPREF9470_03493</name>
</gene>
<dbReference type="Gene3D" id="3.30.530.20">
    <property type="match status" value="1"/>
</dbReference>
<name>A0A0J9C005_9FIRM</name>
<dbReference type="InterPro" id="IPR019587">
    <property type="entry name" value="Polyketide_cyclase/dehydratase"/>
</dbReference>
<dbReference type="InterPro" id="IPR023393">
    <property type="entry name" value="START-like_dom_sf"/>
</dbReference>
<dbReference type="Proteomes" id="UP000037392">
    <property type="component" value="Unassembled WGS sequence"/>
</dbReference>
<comment type="caution">
    <text evidence="1">The sequence shown here is derived from an EMBL/GenBank/DDBJ whole genome shotgun (WGS) entry which is preliminary data.</text>
</comment>
<dbReference type="PATRIC" id="fig|742734.4.peg.3744"/>
<dbReference type="EMBL" id="ADLK01000026">
    <property type="protein sequence ID" value="KMW17804.1"/>
    <property type="molecule type" value="Genomic_DNA"/>
</dbReference>
<accession>A0A0J9C005</accession>
<evidence type="ECO:0008006" key="3">
    <source>
        <dbReference type="Google" id="ProtNLM"/>
    </source>
</evidence>
<dbReference type="AlphaFoldDB" id="A0A0J9C005"/>